<organism evidence="1 2">
    <name type="scientific">Corynebacterium phage Darwin</name>
    <dbReference type="NCBI Taxonomy" id="2047869"/>
    <lineage>
        <taxon>Viruses</taxon>
        <taxon>Duplodnaviria</taxon>
        <taxon>Heunggongvirae</taxon>
        <taxon>Uroviricota</taxon>
        <taxon>Caudoviricetes</taxon>
        <taxon>Zierdtviridae</taxon>
        <taxon>Toshachvirinae</taxon>
        <taxon>Ceetrepovirus</taxon>
        <taxon>Ceetrepovirus darwin</taxon>
        <taxon>Corynebacterium virus Darwin</taxon>
    </lineage>
</organism>
<gene>
    <name evidence="1" type="ORF">SEA_DARWIN_23</name>
</gene>
<name>A0A2H4P8M9_9CAUD</name>
<reference evidence="1 2" key="1">
    <citation type="submission" date="2017-10" db="EMBL/GenBank/DDBJ databases">
        <authorList>
            <person name="Monti D.L."/>
            <person name="McPhail C.W."/>
            <person name="Foksinska A.M."/>
            <person name="Opsteen S.A."/>
            <person name="Casey K.N."/>
            <person name="Ali S.Y."/>
            <person name="Nguyen D.C."/>
            <person name="Vale K."/>
            <person name="Baghaei N."/>
            <person name="Pratt M.C."/>
            <person name="Page E.F."/>
            <person name="Gosain A.J."/>
            <person name="Castillo S.J."/>
            <person name="Mallepalli N.R."/>
            <person name="Thompson A.L."/>
            <person name="Presedo N.A."/>
            <person name="Murrell A.C."/>
            <person name="Sahawneh K.J."/>
            <person name="Saleeby D.P."/>
            <person name="Stoner T.H."/>
            <person name="Garlena R.A."/>
            <person name="Russell D.A."/>
            <person name="Pope W.H."/>
            <person name="Jacobs-Sera D."/>
            <person name="Hatfull G.F."/>
        </authorList>
    </citation>
    <scope>NUCLEOTIDE SEQUENCE [LARGE SCALE GENOMIC DNA]</scope>
</reference>
<evidence type="ECO:0000313" key="1">
    <source>
        <dbReference type="EMBL" id="ATW58584.1"/>
    </source>
</evidence>
<dbReference type="OrthoDB" id="30983at10239"/>
<protein>
    <submittedName>
        <fullName evidence="1">Uncharacterized protein</fullName>
    </submittedName>
</protein>
<accession>A0A2H4P8M9</accession>
<dbReference type="Proteomes" id="UP000240661">
    <property type="component" value="Segment"/>
</dbReference>
<keyword evidence="2" id="KW-1185">Reference proteome</keyword>
<evidence type="ECO:0000313" key="2">
    <source>
        <dbReference type="Proteomes" id="UP000240661"/>
    </source>
</evidence>
<proteinExistence type="predicted"/>
<sequence length="141" mass="15987">MFFQEGPISRVDLEIWRRAEGQSSRVASAWGDYVETSEPPVPALYGREKVETVFDCVMEPRTTRVETRPENNERMTFTGVTFFMDPYVDVRPDDFLVFRNVAGVLEVFKVEGEGGTNNYVSPFTGVVGGKEVFALRYRGAK</sequence>
<dbReference type="EMBL" id="MG198777">
    <property type="protein sequence ID" value="ATW58584.1"/>
    <property type="molecule type" value="Genomic_DNA"/>
</dbReference>